<evidence type="ECO:0000313" key="2">
    <source>
        <dbReference type="EMBL" id="RUR21826.1"/>
    </source>
</evidence>
<dbReference type="EMBL" id="QHJG01000016">
    <property type="protein sequence ID" value="PWY55579.1"/>
    <property type="molecule type" value="Genomic_DNA"/>
</dbReference>
<reference evidence="1 3" key="1">
    <citation type="submission" date="2018-05" db="EMBL/GenBank/DDBJ databases">
        <title>Legionella qingyii sp.nov., whole genome shotgun sequence.</title>
        <authorList>
            <person name="Wu H."/>
            <person name="Zhu Q."/>
            <person name="Hu C."/>
        </authorList>
    </citation>
    <scope>NUCLEOTIDE SEQUENCE [LARGE SCALE GENOMIC DNA]</scope>
    <source>
        <strain evidence="1 3">HEB18</strain>
    </source>
</reference>
<sequence>MSMVKREGYNDKPQAYINALRKGEYSVAAGLGPLLNQRYLPLNKDEDNKDQSLGADDVTPLMASLLAETDINFTDIVKIQHGILSTDWEERYCLTQVMSGAAVLLSHEASLQLKEENKGKQAKDIRAIVTNAIQQAIKGPEYTEGNAAQQVAKTTMMELSKEMLASIDEEKTHQRLLDYTISNLKEDKASQLREAGTRLLAFIDKIDIHIGKMNKEFIRLSDEIDALDKIEGGYDPAQRKHMVALKLTRLSEKAEAFILRQAVEAQLVSLIAQPEQFEENNILYFLKAKATYAQISVKQALSGYPVEEPLQEIKQQIESYLEFLEQNPAANQFYRARKHAAENMLILVKTADLRSPQDTLKNLECFAKTIENNRPGFDGKNQESLRSRHWALYQLRTTTTNPIS</sequence>
<organism evidence="1 3">
    <name type="scientific">Legionella qingyii</name>
    <dbReference type="NCBI Taxonomy" id="2184757"/>
    <lineage>
        <taxon>Bacteria</taxon>
        <taxon>Pseudomonadati</taxon>
        <taxon>Pseudomonadota</taxon>
        <taxon>Gammaproteobacteria</taxon>
        <taxon>Legionellales</taxon>
        <taxon>Legionellaceae</taxon>
        <taxon>Legionella</taxon>
    </lineage>
</organism>
<proteinExistence type="predicted"/>
<gene>
    <name evidence="1" type="ORF">DGG96_10720</name>
    <name evidence="2" type="ORF">ELY20_11450</name>
</gene>
<dbReference type="AlphaFoldDB" id="A0A317U2J8"/>
<evidence type="ECO:0000313" key="1">
    <source>
        <dbReference type="EMBL" id="PWY55579.1"/>
    </source>
</evidence>
<reference evidence="2 4" key="2">
    <citation type="submission" date="2018-12" db="EMBL/GenBank/DDBJ databases">
        <title>Legionella sp,whole genome shotgun sequence.</title>
        <authorList>
            <person name="Wu H."/>
        </authorList>
    </citation>
    <scope>NUCLEOTIDE SEQUENCE [LARGE SCALE GENOMIC DNA]</scope>
    <source>
        <strain evidence="4">km489</strain>
        <strain evidence="2">Km489</strain>
    </source>
</reference>
<dbReference type="OrthoDB" id="5654380at2"/>
<protein>
    <submittedName>
        <fullName evidence="1">Uncharacterized protein</fullName>
    </submittedName>
</protein>
<evidence type="ECO:0000313" key="3">
    <source>
        <dbReference type="Proteomes" id="UP000247152"/>
    </source>
</evidence>
<keyword evidence="4" id="KW-1185">Reference proteome</keyword>
<dbReference type="RefSeq" id="WP_110142663.1">
    <property type="nucleotide sequence ID" value="NZ_QHJG01000016.1"/>
</dbReference>
<comment type="caution">
    <text evidence="1">The sequence shown here is derived from an EMBL/GenBank/DDBJ whole genome shotgun (WGS) entry which is preliminary data.</text>
</comment>
<dbReference type="Proteomes" id="UP000247152">
    <property type="component" value="Unassembled WGS sequence"/>
</dbReference>
<evidence type="ECO:0000313" key="4">
    <source>
        <dbReference type="Proteomes" id="UP000287374"/>
    </source>
</evidence>
<name>A0A317U2J8_9GAMM</name>
<dbReference type="Proteomes" id="UP000287374">
    <property type="component" value="Unassembled WGS sequence"/>
</dbReference>
<accession>A0A317U2J8</accession>
<dbReference type="EMBL" id="RZGX01000014">
    <property type="protein sequence ID" value="RUR21826.1"/>
    <property type="molecule type" value="Genomic_DNA"/>
</dbReference>